<evidence type="ECO:0000256" key="6">
    <source>
        <dbReference type="ARBA" id="ARBA00023004"/>
    </source>
</evidence>
<keyword evidence="4" id="KW-0677">Repeat</keyword>
<protein>
    <submittedName>
        <fullName evidence="9">4Fe-4S dicluster domain-containing protein</fullName>
    </submittedName>
</protein>
<dbReference type="EMBL" id="JAGZSV010000316">
    <property type="protein sequence ID" value="MBS6941798.1"/>
    <property type="molecule type" value="Genomic_DNA"/>
</dbReference>
<dbReference type="Proteomes" id="UP000727506">
    <property type="component" value="Unassembled WGS sequence"/>
</dbReference>
<dbReference type="AlphaFoldDB" id="A0A943UZY6"/>
<name>A0A943UZY6_9ACTN</name>
<feature type="domain" description="4Fe-4S ferredoxin-type" evidence="8">
    <location>
        <begin position="52"/>
        <end position="82"/>
    </location>
</feature>
<dbReference type="InterPro" id="IPR017896">
    <property type="entry name" value="4Fe4S_Fe-S-bd"/>
</dbReference>
<evidence type="ECO:0000313" key="9">
    <source>
        <dbReference type="EMBL" id="MBS6941798.1"/>
    </source>
</evidence>
<keyword evidence="6" id="KW-0408">Iron</keyword>
<dbReference type="InterPro" id="IPR050954">
    <property type="entry name" value="ET_IronSulfur_Cluster-Binding"/>
</dbReference>
<evidence type="ECO:0000256" key="7">
    <source>
        <dbReference type="ARBA" id="ARBA00023014"/>
    </source>
</evidence>
<evidence type="ECO:0000256" key="1">
    <source>
        <dbReference type="ARBA" id="ARBA00022448"/>
    </source>
</evidence>
<gene>
    <name evidence="9" type="ORF">KH142_10120</name>
</gene>
<reference evidence="9" key="1">
    <citation type="submission" date="2021-02" db="EMBL/GenBank/DDBJ databases">
        <title>Infant gut strain persistence is associated with maternal origin, phylogeny, and functional potential including surface adhesion and iron acquisition.</title>
        <authorList>
            <person name="Lou Y.C."/>
        </authorList>
    </citation>
    <scope>NUCLEOTIDE SEQUENCE</scope>
    <source>
        <strain evidence="9">L2_039_000G1_dasL2_039_000G1_concoct_11</strain>
    </source>
</reference>
<keyword evidence="5" id="KW-0249">Electron transport</keyword>
<evidence type="ECO:0000256" key="2">
    <source>
        <dbReference type="ARBA" id="ARBA00022485"/>
    </source>
</evidence>
<evidence type="ECO:0000259" key="8">
    <source>
        <dbReference type="PROSITE" id="PS51379"/>
    </source>
</evidence>
<dbReference type="PANTHER" id="PTHR43177:SF5">
    <property type="entry name" value="ANAEROBIC DIMETHYL SULFOXIDE REDUCTASE CHAIN B-RELATED"/>
    <property type="match status" value="1"/>
</dbReference>
<dbReference type="Pfam" id="PF13247">
    <property type="entry name" value="Fer4_11"/>
    <property type="match status" value="1"/>
</dbReference>
<evidence type="ECO:0000313" key="10">
    <source>
        <dbReference type="Proteomes" id="UP000727506"/>
    </source>
</evidence>
<dbReference type="Gene3D" id="3.30.70.20">
    <property type="match status" value="2"/>
</dbReference>
<keyword evidence="1" id="KW-0813">Transport</keyword>
<proteinExistence type="predicted"/>
<evidence type="ECO:0000256" key="4">
    <source>
        <dbReference type="ARBA" id="ARBA00022737"/>
    </source>
</evidence>
<accession>A0A943UZY6</accession>
<feature type="domain" description="4Fe-4S ferredoxin-type" evidence="8">
    <location>
        <begin position="5"/>
        <end position="35"/>
    </location>
</feature>
<evidence type="ECO:0000256" key="5">
    <source>
        <dbReference type="ARBA" id="ARBA00022982"/>
    </source>
</evidence>
<dbReference type="PROSITE" id="PS00198">
    <property type="entry name" value="4FE4S_FER_1"/>
    <property type="match status" value="1"/>
</dbReference>
<comment type="caution">
    <text evidence="9">The sequence shown here is derived from an EMBL/GenBank/DDBJ whole genome shotgun (WGS) entry which is preliminary data.</text>
</comment>
<keyword evidence="3" id="KW-0479">Metal-binding</keyword>
<evidence type="ECO:0000256" key="3">
    <source>
        <dbReference type="ARBA" id="ARBA00022723"/>
    </source>
</evidence>
<dbReference type="CDD" id="cd16371">
    <property type="entry name" value="DMSOR_beta_like"/>
    <property type="match status" value="1"/>
</dbReference>
<feature type="non-terminal residue" evidence="9">
    <location>
        <position position="186"/>
    </location>
</feature>
<dbReference type="PROSITE" id="PS51379">
    <property type="entry name" value="4FE4S_FER_2"/>
    <property type="match status" value="3"/>
</dbReference>
<feature type="domain" description="4Fe-4S ferredoxin-type" evidence="8">
    <location>
        <begin position="84"/>
        <end position="113"/>
    </location>
</feature>
<keyword evidence="2" id="KW-0004">4Fe-4S</keyword>
<sequence>MATQYGFYCDTERCIKCWACEIACKQWNGIKAGGIARRKVHEVTEGTFPDVKRKFVSLSCMHCAEPACAAVCPAGAITKRAEDGIVVVDKEKCIGCHYCFFSCPFGVPQYDENGMDKCDCCIGNGVTPGDTPHCVATCPTQALHFGIMEELAEKVGMPDAVKTGVCKIGGVETAIGVMDSHFMMAS</sequence>
<organism evidence="9 10">
    <name type="scientific">Slackia piriformis</name>
    <dbReference type="NCBI Taxonomy" id="626934"/>
    <lineage>
        <taxon>Bacteria</taxon>
        <taxon>Bacillati</taxon>
        <taxon>Actinomycetota</taxon>
        <taxon>Coriobacteriia</taxon>
        <taxon>Eggerthellales</taxon>
        <taxon>Eggerthellaceae</taxon>
        <taxon>Slackia</taxon>
    </lineage>
</organism>
<dbReference type="SUPFAM" id="SSF54862">
    <property type="entry name" value="4Fe-4S ferredoxins"/>
    <property type="match status" value="1"/>
</dbReference>
<keyword evidence="7" id="KW-0411">Iron-sulfur</keyword>
<dbReference type="GO" id="GO:0046872">
    <property type="term" value="F:metal ion binding"/>
    <property type="evidence" value="ECO:0007669"/>
    <property type="project" value="UniProtKB-KW"/>
</dbReference>
<dbReference type="GO" id="GO:0051539">
    <property type="term" value="F:4 iron, 4 sulfur cluster binding"/>
    <property type="evidence" value="ECO:0007669"/>
    <property type="project" value="UniProtKB-KW"/>
</dbReference>
<dbReference type="InterPro" id="IPR017900">
    <property type="entry name" value="4Fe4S_Fe_S_CS"/>
</dbReference>
<dbReference type="PANTHER" id="PTHR43177">
    <property type="entry name" value="PROTEIN NRFC"/>
    <property type="match status" value="1"/>
</dbReference>